<dbReference type="InterPro" id="IPR036097">
    <property type="entry name" value="HisK_dim/P_sf"/>
</dbReference>
<reference evidence="17 18" key="1">
    <citation type="submission" date="2014-03" db="EMBL/GenBank/DDBJ databases">
        <title>Genome sequence of Clostridium litorale W6, DSM 5388.</title>
        <authorList>
            <person name="Poehlein A."/>
            <person name="Jagirdar A."/>
            <person name="Khonsari B."/>
            <person name="Chibani C.M."/>
            <person name="Gutierrez Gutierrez D.A."/>
            <person name="Davydova E."/>
            <person name="Alghaithi H.S."/>
            <person name="Nair K.P."/>
            <person name="Dhamotharan K."/>
            <person name="Chandran L."/>
            <person name="G W."/>
            <person name="Daniel R."/>
        </authorList>
    </citation>
    <scope>NUCLEOTIDE SEQUENCE [LARGE SCALE GENOMIC DNA]</scope>
    <source>
        <strain evidence="17 18">W6</strain>
    </source>
</reference>
<dbReference type="Gene3D" id="6.10.340.10">
    <property type="match status" value="1"/>
</dbReference>
<feature type="transmembrane region" description="Helical" evidence="14">
    <location>
        <begin position="145"/>
        <end position="164"/>
    </location>
</feature>
<keyword evidence="5" id="KW-0597">Phosphoprotein</keyword>
<evidence type="ECO:0000256" key="9">
    <source>
        <dbReference type="ARBA" id="ARBA00022777"/>
    </source>
</evidence>
<evidence type="ECO:0000256" key="5">
    <source>
        <dbReference type="ARBA" id="ARBA00022553"/>
    </source>
</evidence>
<keyword evidence="8" id="KW-0547">Nucleotide-binding</keyword>
<dbReference type="STRING" id="1121324.CLIT_23c02720"/>
<comment type="caution">
    <text evidence="17">The sequence shown here is derived from an EMBL/GenBank/DDBJ whole genome shotgun (WGS) entry which is preliminary data.</text>
</comment>
<evidence type="ECO:0000256" key="2">
    <source>
        <dbReference type="ARBA" id="ARBA00004651"/>
    </source>
</evidence>
<dbReference type="PANTHER" id="PTHR45528:SF1">
    <property type="entry name" value="SENSOR HISTIDINE KINASE CPXA"/>
    <property type="match status" value="1"/>
</dbReference>
<feature type="transmembrane region" description="Helical" evidence="14">
    <location>
        <begin position="12"/>
        <end position="36"/>
    </location>
</feature>
<keyword evidence="9 17" id="KW-0418">Kinase</keyword>
<keyword evidence="18" id="KW-1185">Reference proteome</keyword>
<dbReference type="InterPro" id="IPR005467">
    <property type="entry name" value="His_kinase_dom"/>
</dbReference>
<evidence type="ECO:0000256" key="6">
    <source>
        <dbReference type="ARBA" id="ARBA00022679"/>
    </source>
</evidence>
<dbReference type="InterPro" id="IPR050398">
    <property type="entry name" value="HssS/ArlS-like"/>
</dbReference>
<evidence type="ECO:0000313" key="18">
    <source>
        <dbReference type="Proteomes" id="UP000027946"/>
    </source>
</evidence>
<evidence type="ECO:0000256" key="3">
    <source>
        <dbReference type="ARBA" id="ARBA00012438"/>
    </source>
</evidence>
<dbReference type="InterPro" id="IPR003594">
    <property type="entry name" value="HATPase_dom"/>
</dbReference>
<dbReference type="PROSITE" id="PS50885">
    <property type="entry name" value="HAMP"/>
    <property type="match status" value="1"/>
</dbReference>
<dbReference type="InterPro" id="IPR003660">
    <property type="entry name" value="HAMP_dom"/>
</dbReference>
<evidence type="ECO:0000256" key="8">
    <source>
        <dbReference type="ARBA" id="ARBA00022741"/>
    </source>
</evidence>
<name>A0A069RCN2_PEPLI</name>
<keyword evidence="10" id="KW-0067">ATP-binding</keyword>
<dbReference type="GO" id="GO:0000155">
    <property type="term" value="F:phosphorelay sensor kinase activity"/>
    <property type="evidence" value="ECO:0007669"/>
    <property type="project" value="InterPro"/>
</dbReference>
<dbReference type="eggNOG" id="COG0642">
    <property type="taxonomic scope" value="Bacteria"/>
</dbReference>
<keyword evidence="6 17" id="KW-0808">Transferase</keyword>
<dbReference type="InterPro" id="IPR036890">
    <property type="entry name" value="HATPase_C_sf"/>
</dbReference>
<proteinExistence type="predicted"/>
<dbReference type="GO" id="GO:0005886">
    <property type="term" value="C:plasma membrane"/>
    <property type="evidence" value="ECO:0007669"/>
    <property type="project" value="UniProtKB-SubCell"/>
</dbReference>
<accession>A0A069RCN2</accession>
<gene>
    <name evidence="17" type="primary">cssS</name>
    <name evidence="17" type="ORF">CLIT_23c02720</name>
</gene>
<evidence type="ECO:0000256" key="7">
    <source>
        <dbReference type="ARBA" id="ARBA00022692"/>
    </source>
</evidence>
<dbReference type="Gene3D" id="1.10.287.130">
    <property type="match status" value="1"/>
</dbReference>
<dbReference type="CDD" id="cd00082">
    <property type="entry name" value="HisKA"/>
    <property type="match status" value="1"/>
</dbReference>
<evidence type="ECO:0000256" key="14">
    <source>
        <dbReference type="SAM" id="Phobius"/>
    </source>
</evidence>
<dbReference type="Gene3D" id="3.30.565.10">
    <property type="entry name" value="Histidine kinase-like ATPase, C-terminal domain"/>
    <property type="match status" value="1"/>
</dbReference>
<dbReference type="SMART" id="SM00388">
    <property type="entry name" value="HisKA"/>
    <property type="match status" value="1"/>
</dbReference>
<keyword evidence="7 14" id="KW-0812">Transmembrane</keyword>
<dbReference type="SUPFAM" id="SSF55874">
    <property type="entry name" value="ATPase domain of HSP90 chaperone/DNA topoisomerase II/histidine kinase"/>
    <property type="match status" value="1"/>
</dbReference>
<feature type="domain" description="HAMP" evidence="16">
    <location>
        <begin position="169"/>
        <end position="222"/>
    </location>
</feature>
<dbReference type="RefSeq" id="WP_038267743.1">
    <property type="nucleotide sequence ID" value="NZ_FSRH01000003.1"/>
</dbReference>
<dbReference type="Proteomes" id="UP000027946">
    <property type="component" value="Unassembled WGS sequence"/>
</dbReference>
<evidence type="ECO:0000259" key="15">
    <source>
        <dbReference type="PROSITE" id="PS50109"/>
    </source>
</evidence>
<dbReference type="OrthoDB" id="9780718at2"/>
<protein>
    <recommendedName>
        <fullName evidence="3">histidine kinase</fullName>
        <ecNumber evidence="3">2.7.13.3</ecNumber>
    </recommendedName>
</protein>
<dbReference type="EC" id="2.7.13.3" evidence="3"/>
<dbReference type="Pfam" id="PF00512">
    <property type="entry name" value="HisKA"/>
    <property type="match status" value="1"/>
</dbReference>
<feature type="domain" description="Histidine kinase" evidence="15">
    <location>
        <begin position="230"/>
        <end position="439"/>
    </location>
</feature>
<dbReference type="Pfam" id="PF02518">
    <property type="entry name" value="HATPase_c"/>
    <property type="match status" value="1"/>
</dbReference>
<dbReference type="PROSITE" id="PS50109">
    <property type="entry name" value="HIS_KIN"/>
    <property type="match status" value="1"/>
</dbReference>
<dbReference type="SMART" id="SM00304">
    <property type="entry name" value="HAMP"/>
    <property type="match status" value="1"/>
</dbReference>
<dbReference type="SMART" id="SM00387">
    <property type="entry name" value="HATPase_c"/>
    <property type="match status" value="1"/>
</dbReference>
<dbReference type="PANTHER" id="PTHR45528">
    <property type="entry name" value="SENSOR HISTIDINE KINASE CPXA"/>
    <property type="match status" value="1"/>
</dbReference>
<evidence type="ECO:0000256" key="13">
    <source>
        <dbReference type="ARBA" id="ARBA00023136"/>
    </source>
</evidence>
<comment type="subcellular location">
    <subcellularLocation>
        <location evidence="2">Cell membrane</location>
        <topology evidence="2">Multi-pass membrane protein</topology>
    </subcellularLocation>
</comment>
<evidence type="ECO:0000256" key="4">
    <source>
        <dbReference type="ARBA" id="ARBA00022475"/>
    </source>
</evidence>
<keyword evidence="12" id="KW-0902">Two-component regulatory system</keyword>
<dbReference type="EMBL" id="JJMM01000026">
    <property type="protein sequence ID" value="KDR94000.1"/>
    <property type="molecule type" value="Genomic_DNA"/>
</dbReference>
<keyword evidence="11 14" id="KW-1133">Transmembrane helix</keyword>
<evidence type="ECO:0000256" key="1">
    <source>
        <dbReference type="ARBA" id="ARBA00000085"/>
    </source>
</evidence>
<dbReference type="AlphaFoldDB" id="A0A069RCN2"/>
<keyword evidence="4" id="KW-1003">Cell membrane</keyword>
<dbReference type="GO" id="GO:0005524">
    <property type="term" value="F:ATP binding"/>
    <property type="evidence" value="ECO:0007669"/>
    <property type="project" value="UniProtKB-KW"/>
</dbReference>
<evidence type="ECO:0000313" key="17">
    <source>
        <dbReference type="EMBL" id="KDR94000.1"/>
    </source>
</evidence>
<sequence>MIKFKNKKTLYFKLCVYFSTLITAVCMLSIGIIYFWSYYYFSNIFEDKVIEMHTHDSNQSLHVKDEWILGVTAHSIDLVEAIHGEEIADRVYEDAKNQLVRSKLYKEKIADKYLMYMIDIDQENGEQVYKYSIIKDIYREVFPKILVWFLISVVFVFSISIYIIRIICRHLTSDINQIGDYANKIAHKDWTEQMEISTDNEDILSLVRSFDGMRKKLVERDKLQQSVLQYISHELKTPIMIISSYIQAAKENIYPNGNLNSTLDTVLEQTNRMENKVKDLLFIAELDKEQEEQDKKNLSQVNLGLTIQKIMENFKAIKDSKTNVEVILNLDADLDISGYEDKISVAFENIIENQLRYAEKRIIVRSIIASETIRILFYNDGEKIDDRHINYIFKPFEKGLNGNYGLGMSICKKIFQLHNGDITFIPTVKGCMFKVELPK</sequence>
<keyword evidence="13 14" id="KW-0472">Membrane</keyword>
<comment type="catalytic activity">
    <reaction evidence="1">
        <text>ATP + protein L-histidine = ADP + protein N-phospho-L-histidine.</text>
        <dbReference type="EC" id="2.7.13.3"/>
    </reaction>
</comment>
<evidence type="ECO:0000256" key="10">
    <source>
        <dbReference type="ARBA" id="ARBA00022840"/>
    </source>
</evidence>
<evidence type="ECO:0000256" key="12">
    <source>
        <dbReference type="ARBA" id="ARBA00023012"/>
    </source>
</evidence>
<evidence type="ECO:0000259" key="16">
    <source>
        <dbReference type="PROSITE" id="PS50885"/>
    </source>
</evidence>
<organism evidence="17 18">
    <name type="scientific">Peptoclostridium litorale DSM 5388</name>
    <dbReference type="NCBI Taxonomy" id="1121324"/>
    <lineage>
        <taxon>Bacteria</taxon>
        <taxon>Bacillati</taxon>
        <taxon>Bacillota</taxon>
        <taxon>Clostridia</taxon>
        <taxon>Peptostreptococcales</taxon>
        <taxon>Peptoclostridiaceae</taxon>
        <taxon>Peptoclostridium</taxon>
    </lineage>
</organism>
<dbReference type="InterPro" id="IPR003661">
    <property type="entry name" value="HisK_dim/P_dom"/>
</dbReference>
<evidence type="ECO:0000256" key="11">
    <source>
        <dbReference type="ARBA" id="ARBA00022989"/>
    </source>
</evidence>
<dbReference type="SUPFAM" id="SSF47384">
    <property type="entry name" value="Homodimeric domain of signal transducing histidine kinase"/>
    <property type="match status" value="1"/>
</dbReference>